<dbReference type="AlphaFoldDB" id="A0A9W9JSM2"/>
<evidence type="ECO:0000313" key="2">
    <source>
        <dbReference type="Proteomes" id="UP001149165"/>
    </source>
</evidence>
<name>A0A9W9JSM2_9EURO</name>
<sequence length="355" mass="40669">MPAIPSWQLPELEDRDDWSKDPAWLVIFLFPTEDEERDQFMQQLITTDEDWHDRPPGSPRRLLQVPWLMDIPVSSSVISSIVKQEEASDSMIFVDEQSRIDNSVILAHYDEDDYTFHTVRAPINRANLLLSAAKDEGFRIDGLVHVLENPEEGVLTKEKNYYSEGSIFILESMTEYEIQNIETALLARGLDDDEFAWVDVSSKLESPDMEGLLAYFESEENEMKSPPSYFLAVDREAVRITNLPAEEQERECPIILASKDGGRLRFGDELSDIHSSLNLGYGFEALEIQNAVNAVVNLSVGNMDFGELAAGPEYLYWKRYQAWVDENLDEYEDGEKTFDCAWVPGQGRIDVERYE</sequence>
<gene>
    <name evidence="1" type="ORF">N7456_013664</name>
</gene>
<proteinExistence type="predicted"/>
<organism evidence="1 2">
    <name type="scientific">Penicillium angulare</name>
    <dbReference type="NCBI Taxonomy" id="116970"/>
    <lineage>
        <taxon>Eukaryota</taxon>
        <taxon>Fungi</taxon>
        <taxon>Dikarya</taxon>
        <taxon>Ascomycota</taxon>
        <taxon>Pezizomycotina</taxon>
        <taxon>Eurotiomycetes</taxon>
        <taxon>Eurotiomycetidae</taxon>
        <taxon>Eurotiales</taxon>
        <taxon>Aspergillaceae</taxon>
        <taxon>Penicillium</taxon>
    </lineage>
</organism>
<evidence type="ECO:0000313" key="1">
    <source>
        <dbReference type="EMBL" id="KAJ5080954.1"/>
    </source>
</evidence>
<reference evidence="1" key="2">
    <citation type="journal article" date="2023" name="IMA Fungus">
        <title>Comparative genomic study of the Penicillium genus elucidates a diverse pangenome and 15 lateral gene transfer events.</title>
        <authorList>
            <person name="Petersen C."/>
            <person name="Sorensen T."/>
            <person name="Nielsen M.R."/>
            <person name="Sondergaard T.E."/>
            <person name="Sorensen J.L."/>
            <person name="Fitzpatrick D.A."/>
            <person name="Frisvad J.C."/>
            <person name="Nielsen K.L."/>
        </authorList>
    </citation>
    <scope>NUCLEOTIDE SEQUENCE</scope>
    <source>
        <strain evidence="1">IBT 30069</strain>
    </source>
</reference>
<comment type="caution">
    <text evidence="1">The sequence shown here is derived from an EMBL/GenBank/DDBJ whole genome shotgun (WGS) entry which is preliminary data.</text>
</comment>
<reference evidence="1" key="1">
    <citation type="submission" date="2022-11" db="EMBL/GenBank/DDBJ databases">
        <authorList>
            <person name="Petersen C."/>
        </authorList>
    </citation>
    <scope>NUCLEOTIDE SEQUENCE</scope>
    <source>
        <strain evidence="1">IBT 30069</strain>
    </source>
</reference>
<accession>A0A9W9JSM2</accession>
<dbReference type="OrthoDB" id="4292696at2759"/>
<keyword evidence="2" id="KW-1185">Reference proteome</keyword>
<dbReference type="EMBL" id="JAPQKH010000012">
    <property type="protein sequence ID" value="KAJ5080954.1"/>
    <property type="molecule type" value="Genomic_DNA"/>
</dbReference>
<protein>
    <submittedName>
        <fullName evidence="1">Uncharacterized protein</fullName>
    </submittedName>
</protein>
<dbReference type="Proteomes" id="UP001149165">
    <property type="component" value="Unassembled WGS sequence"/>
</dbReference>